<accession>A0A2S0MG29</accession>
<dbReference type="NCBIfam" id="NF001325">
    <property type="entry name" value="PRK00259.1-3"/>
    <property type="match status" value="1"/>
</dbReference>
<evidence type="ECO:0000256" key="5">
    <source>
        <dbReference type="HAMAP-Rule" id="MF_00189"/>
    </source>
</evidence>
<dbReference type="NCBIfam" id="TIGR00997">
    <property type="entry name" value="ispZ"/>
    <property type="match status" value="1"/>
</dbReference>
<dbReference type="Proteomes" id="UP000239709">
    <property type="component" value="Chromosome"/>
</dbReference>
<dbReference type="InterPro" id="IPR006008">
    <property type="entry name" value="YciB"/>
</dbReference>
<keyword evidence="3 5" id="KW-1133">Transmembrane helix</keyword>
<comment type="function">
    <text evidence="5">Plays a role in cell envelope biogenesis, maintenance of cell envelope integrity and membrane homeostasis.</text>
</comment>
<organism evidence="6 7">
    <name type="scientific">Ottowia oryzae</name>
    <dbReference type="NCBI Taxonomy" id="2109914"/>
    <lineage>
        <taxon>Bacteria</taxon>
        <taxon>Pseudomonadati</taxon>
        <taxon>Pseudomonadota</taxon>
        <taxon>Betaproteobacteria</taxon>
        <taxon>Burkholderiales</taxon>
        <taxon>Comamonadaceae</taxon>
        <taxon>Ottowia</taxon>
    </lineage>
</organism>
<sequence length="189" mass="21112">MKALLDFLPIVLFFGAYKLYGIYPATAVLMVATTAQMAIVYAIDKKLSAMHKATLALILIFGTLTLVLQDERFIKWKPTVLYTAMAVALAVALWGFRKNFLKIMLGSQLNLPDPVWNRLTVAWMLYCLFMAAINGYVAAYWTTDAWANFKLWGYIFPVTFIIGQGFYVARHMQNDAAPANPDQPPGSAG</sequence>
<feature type="transmembrane region" description="Helical" evidence="5">
    <location>
        <begin position="20"/>
        <end position="43"/>
    </location>
</feature>
<keyword evidence="1 5" id="KW-1003">Cell membrane</keyword>
<name>A0A2S0MG29_9BURK</name>
<evidence type="ECO:0000256" key="4">
    <source>
        <dbReference type="ARBA" id="ARBA00023136"/>
    </source>
</evidence>
<dbReference type="GO" id="GO:0005886">
    <property type="term" value="C:plasma membrane"/>
    <property type="evidence" value="ECO:0007669"/>
    <property type="project" value="UniProtKB-SubCell"/>
</dbReference>
<keyword evidence="2 5" id="KW-0812">Transmembrane</keyword>
<dbReference type="HAMAP" id="MF_00189">
    <property type="entry name" value="YciB"/>
    <property type="match status" value="1"/>
</dbReference>
<reference evidence="6 7" key="1">
    <citation type="submission" date="2018-03" db="EMBL/GenBank/DDBJ databases">
        <title>Genome sequencing of Ottowia sp.</title>
        <authorList>
            <person name="Kim S.-J."/>
            <person name="Heo J."/>
            <person name="Kwon S.-W."/>
        </authorList>
    </citation>
    <scope>NUCLEOTIDE SEQUENCE [LARGE SCALE GENOMIC DNA]</scope>
    <source>
        <strain evidence="6 7">KADR8-3</strain>
    </source>
</reference>
<evidence type="ECO:0000256" key="1">
    <source>
        <dbReference type="ARBA" id="ARBA00022475"/>
    </source>
</evidence>
<protein>
    <recommendedName>
        <fullName evidence="5">Inner membrane-spanning protein YciB</fullName>
    </recommendedName>
</protein>
<evidence type="ECO:0000256" key="3">
    <source>
        <dbReference type="ARBA" id="ARBA00022989"/>
    </source>
</evidence>
<evidence type="ECO:0000256" key="2">
    <source>
        <dbReference type="ARBA" id="ARBA00022692"/>
    </source>
</evidence>
<dbReference type="AlphaFoldDB" id="A0A2S0MG29"/>
<dbReference type="Pfam" id="PF04279">
    <property type="entry name" value="IspA"/>
    <property type="match status" value="1"/>
</dbReference>
<dbReference type="OrthoDB" id="9788219at2"/>
<keyword evidence="5" id="KW-0997">Cell inner membrane</keyword>
<dbReference type="RefSeq" id="WP_106703402.1">
    <property type="nucleotide sequence ID" value="NZ_CP027666.1"/>
</dbReference>
<keyword evidence="7" id="KW-1185">Reference proteome</keyword>
<evidence type="ECO:0000313" key="7">
    <source>
        <dbReference type="Proteomes" id="UP000239709"/>
    </source>
</evidence>
<evidence type="ECO:0000313" key="6">
    <source>
        <dbReference type="EMBL" id="AVO34852.1"/>
    </source>
</evidence>
<gene>
    <name evidence="5" type="primary">yciB</name>
    <name evidence="6" type="ORF">C6570_11880</name>
</gene>
<proteinExistence type="inferred from homology"/>
<feature type="transmembrane region" description="Helical" evidence="5">
    <location>
        <begin position="151"/>
        <end position="169"/>
    </location>
</feature>
<dbReference type="PANTHER" id="PTHR36917">
    <property type="entry name" value="INTRACELLULAR SEPTATION PROTEIN A-RELATED"/>
    <property type="match status" value="1"/>
</dbReference>
<keyword evidence="4 5" id="KW-0472">Membrane</keyword>
<dbReference type="PANTHER" id="PTHR36917:SF1">
    <property type="entry name" value="INNER MEMBRANE-SPANNING PROTEIN YCIB"/>
    <property type="match status" value="1"/>
</dbReference>
<dbReference type="EMBL" id="CP027666">
    <property type="protein sequence ID" value="AVO34852.1"/>
    <property type="molecule type" value="Genomic_DNA"/>
</dbReference>
<dbReference type="KEGG" id="otk:C6570_11880"/>
<comment type="similarity">
    <text evidence="5">Belongs to the YciB family.</text>
</comment>
<feature type="transmembrane region" description="Helical" evidence="5">
    <location>
        <begin position="80"/>
        <end position="96"/>
    </location>
</feature>
<feature type="transmembrane region" description="Helical" evidence="5">
    <location>
        <begin position="50"/>
        <end position="68"/>
    </location>
</feature>
<comment type="subcellular location">
    <subcellularLocation>
        <location evidence="5">Cell inner membrane</location>
        <topology evidence="5">Multi-pass membrane protein</topology>
    </subcellularLocation>
</comment>
<feature type="transmembrane region" description="Helical" evidence="5">
    <location>
        <begin position="116"/>
        <end position="139"/>
    </location>
</feature>